<evidence type="ECO:0008006" key="3">
    <source>
        <dbReference type="Google" id="ProtNLM"/>
    </source>
</evidence>
<accession>A0A8R1DZN3</accession>
<reference evidence="1" key="2">
    <citation type="submission" date="2022-06" db="UniProtKB">
        <authorList>
            <consortium name="EnsemblMetazoa"/>
        </authorList>
    </citation>
    <scope>IDENTIFICATION</scope>
    <source>
        <strain evidence="1">DF5081</strain>
    </source>
</reference>
<sequence>MFKFNSGSGNRWLNERDGFEGDILAMVADASIVYDSVLELLKSLQSFTKSVGDDEKKHPYMKASRAARTYAAGMQSSSASVIKSAERFEKYYSVCCALKENIGSTVLAKIISFREVECKECDSQMTLLKKTYKDCQNKKNKKNVDTVQLEAAEASLKKLLEEAKGTLTKFTKAGTEMLTQLSVDMKAAFDTYSDSGLAC</sequence>
<reference evidence="2" key="1">
    <citation type="submission" date="2010-08" db="EMBL/GenBank/DDBJ databases">
        <authorList>
            <consortium name="Caenorhabditis japonica Sequencing Consortium"/>
            <person name="Wilson R.K."/>
        </authorList>
    </citation>
    <scope>NUCLEOTIDE SEQUENCE [LARGE SCALE GENOMIC DNA]</scope>
    <source>
        <strain evidence="2">DF5081</strain>
    </source>
</reference>
<dbReference type="AlphaFoldDB" id="A0A8R1DZN3"/>
<evidence type="ECO:0000313" key="1">
    <source>
        <dbReference type="EnsemblMetazoa" id="CJA16880.1"/>
    </source>
</evidence>
<dbReference type="OMA" id="AQKDYAN"/>
<protein>
    <recommendedName>
        <fullName evidence="3">BAR domain-containing protein</fullName>
    </recommendedName>
</protein>
<evidence type="ECO:0000313" key="2">
    <source>
        <dbReference type="Proteomes" id="UP000005237"/>
    </source>
</evidence>
<proteinExistence type="predicted"/>
<name>A0A8R1DZN3_CAEJA</name>
<dbReference type="Proteomes" id="UP000005237">
    <property type="component" value="Unassembled WGS sequence"/>
</dbReference>
<dbReference type="Gene3D" id="1.20.1270.60">
    <property type="entry name" value="Arfaptin homology (AH) domain/BAR domain"/>
    <property type="match status" value="1"/>
</dbReference>
<dbReference type="EnsemblMetazoa" id="CJA16880.1">
    <property type="protein sequence ID" value="CJA16880.1"/>
    <property type="gene ID" value="WBGene00136085"/>
</dbReference>
<dbReference type="InterPro" id="IPR027267">
    <property type="entry name" value="AH/BAR_dom_sf"/>
</dbReference>
<keyword evidence="2" id="KW-1185">Reference proteome</keyword>
<organism evidence="1 2">
    <name type="scientific">Caenorhabditis japonica</name>
    <dbReference type="NCBI Taxonomy" id="281687"/>
    <lineage>
        <taxon>Eukaryota</taxon>
        <taxon>Metazoa</taxon>
        <taxon>Ecdysozoa</taxon>
        <taxon>Nematoda</taxon>
        <taxon>Chromadorea</taxon>
        <taxon>Rhabditida</taxon>
        <taxon>Rhabditina</taxon>
        <taxon>Rhabditomorpha</taxon>
        <taxon>Rhabditoidea</taxon>
        <taxon>Rhabditidae</taxon>
        <taxon>Peloderinae</taxon>
        <taxon>Caenorhabditis</taxon>
    </lineage>
</organism>
<dbReference type="SUPFAM" id="SSF103657">
    <property type="entry name" value="BAR/IMD domain-like"/>
    <property type="match status" value="1"/>
</dbReference>